<dbReference type="PROSITE" id="PS51083">
    <property type="entry name" value="ZF_HIT"/>
    <property type="match status" value="1"/>
</dbReference>
<evidence type="ECO:0000256" key="2">
    <source>
        <dbReference type="SAM" id="MobiDB-lite"/>
    </source>
</evidence>
<keyword evidence="1" id="KW-0863">Zinc-finger</keyword>
<dbReference type="VEuPathDB" id="FungiDB:CXQ85_002696"/>
<keyword evidence="1" id="KW-0479">Metal-binding</keyword>
<name>A0A2V1B178_9ASCO</name>
<gene>
    <name evidence="4" type="ORF">CXQ85_002696</name>
</gene>
<dbReference type="Gene3D" id="1.20.1440.260">
    <property type="match status" value="1"/>
</dbReference>
<dbReference type="STRING" id="45357.A0A2V1B178"/>
<evidence type="ECO:0000256" key="1">
    <source>
        <dbReference type="PROSITE-ProRule" id="PRU00453"/>
    </source>
</evidence>
<dbReference type="RefSeq" id="XP_025343911.1">
    <property type="nucleotide sequence ID" value="XM_025486361.1"/>
</dbReference>
<sequence length="143" mass="15879">MSLGECTVCLKEQAKYRCPKCPVTYCSLTCFKSPSHSHESQAEETRSEKPVVASAPAESPSTVSINQKIAEDPVINQLLKYKSLQVHLAVIVKLLNDSSITNEPLAENRREIANMRLCDLRMGGAEENELVEEFVTRIIELTG</sequence>
<accession>A0A2V1B178</accession>
<dbReference type="CDD" id="cd23024">
    <property type="entry name" value="zf-HIT_ZNHIT2-3"/>
    <property type="match status" value="1"/>
</dbReference>
<dbReference type="OrthoDB" id="18412at2759"/>
<evidence type="ECO:0000313" key="4">
    <source>
        <dbReference type="EMBL" id="PVH22971.1"/>
    </source>
</evidence>
<dbReference type="Proteomes" id="UP000244309">
    <property type="component" value="Unassembled WGS sequence"/>
</dbReference>
<feature type="compositionally biased region" description="Basic and acidic residues" evidence="2">
    <location>
        <begin position="36"/>
        <end position="49"/>
    </location>
</feature>
<evidence type="ECO:0000313" key="5">
    <source>
        <dbReference type="Proteomes" id="UP000244309"/>
    </source>
</evidence>
<dbReference type="EMBL" id="PKFO01000010">
    <property type="protein sequence ID" value="PVH22971.1"/>
    <property type="molecule type" value="Genomic_DNA"/>
</dbReference>
<dbReference type="Gene3D" id="3.30.60.190">
    <property type="match status" value="1"/>
</dbReference>
<reference evidence="4 5" key="1">
    <citation type="submission" date="2017-12" db="EMBL/GenBank/DDBJ databases">
        <title>Genome Sequence of a Multidrug-Resistant Candida haemulonii Isolate from a Patient with Chronic Leg Ulcers in Israel.</title>
        <authorList>
            <person name="Chow N.A."/>
            <person name="Gade L."/>
            <person name="Batra D."/>
            <person name="Rowe L.A."/>
            <person name="Ben-Ami R."/>
            <person name="Loparev V.N."/>
            <person name="Litvintseva A.P."/>
        </authorList>
    </citation>
    <scope>NUCLEOTIDE SEQUENCE [LARGE SCALE GENOMIC DNA]</scope>
    <source>
        <strain evidence="4 5">B11899</strain>
    </source>
</reference>
<dbReference type="InterPro" id="IPR040722">
    <property type="entry name" value="Hit1_C"/>
</dbReference>
<keyword evidence="1" id="KW-0862">Zinc</keyword>
<keyword evidence="5" id="KW-1185">Reference proteome</keyword>
<dbReference type="AlphaFoldDB" id="A0A2V1B178"/>
<protein>
    <recommendedName>
        <fullName evidence="3">HIT-type domain-containing protein</fullName>
    </recommendedName>
</protein>
<dbReference type="SUPFAM" id="SSF144232">
    <property type="entry name" value="HIT/MYND zinc finger-like"/>
    <property type="match status" value="1"/>
</dbReference>
<dbReference type="Pfam" id="PF04438">
    <property type="entry name" value="zf-HIT"/>
    <property type="match status" value="1"/>
</dbReference>
<proteinExistence type="predicted"/>
<feature type="region of interest" description="Disordered" evidence="2">
    <location>
        <begin position="35"/>
        <end position="59"/>
    </location>
</feature>
<comment type="caution">
    <text evidence="4">The sequence shown here is derived from an EMBL/GenBank/DDBJ whole genome shotgun (WGS) entry which is preliminary data.</text>
</comment>
<dbReference type="GeneID" id="37008027"/>
<dbReference type="InterPro" id="IPR007529">
    <property type="entry name" value="Znf_HIT"/>
</dbReference>
<dbReference type="Pfam" id="PF18268">
    <property type="entry name" value="Hit1_C"/>
    <property type="match status" value="1"/>
</dbReference>
<organism evidence="4 5">
    <name type="scientific">Candidozyma haemuli</name>
    <dbReference type="NCBI Taxonomy" id="45357"/>
    <lineage>
        <taxon>Eukaryota</taxon>
        <taxon>Fungi</taxon>
        <taxon>Dikarya</taxon>
        <taxon>Ascomycota</taxon>
        <taxon>Saccharomycotina</taxon>
        <taxon>Pichiomycetes</taxon>
        <taxon>Metschnikowiaceae</taxon>
        <taxon>Candidozyma</taxon>
    </lineage>
</organism>
<dbReference type="GO" id="GO:0008270">
    <property type="term" value="F:zinc ion binding"/>
    <property type="evidence" value="ECO:0007669"/>
    <property type="project" value="UniProtKB-UniRule"/>
</dbReference>
<evidence type="ECO:0000259" key="3">
    <source>
        <dbReference type="PROSITE" id="PS51083"/>
    </source>
</evidence>
<feature type="domain" description="HIT-type" evidence="3">
    <location>
        <begin position="6"/>
        <end position="42"/>
    </location>
</feature>